<evidence type="ECO:0000313" key="8">
    <source>
        <dbReference type="Proteomes" id="UP000676649"/>
    </source>
</evidence>
<dbReference type="GO" id="GO:0005886">
    <property type="term" value="C:plasma membrane"/>
    <property type="evidence" value="ECO:0007669"/>
    <property type="project" value="InterPro"/>
</dbReference>
<dbReference type="GO" id="GO:0009306">
    <property type="term" value="P:protein secretion"/>
    <property type="evidence" value="ECO:0007669"/>
    <property type="project" value="InterPro"/>
</dbReference>
<sequence length="1334" mass="139518">MQRSTRWLIWSVGGIAAGGLLLVLILILISTTPWGRSTIERTVAQLTDGQVLITGLDTEFPDQLSIQHLELYDAQGSWLTLDELQLDWQPSRLWAREVAVSALQCKAVILQRLPLSDNQSSSSTNFSLPLNVRLDQLAIGQLQLPATLAGAITDYQLNGRFNFDASRETQLELALRSWDGQGDYRLQATLSQTDLQAQLALTETSAGLLTTLSGLQNQPAIHLQAQFNGPLSAVHSHLDLSLTALHAVLDGDINIPATSADLKLTAAGTPLHIGTDLAWQALALDLQIHGQWPGLAVNGSLALDKLQLNQAELAHLELGVQGTAGQLALAAKLAGLSLNPPTTADLLRGVPLRLQADVDLTQAAYPSQFAIQHPLLTASGQAGFLPGAVQAEMALVLPELQGIADLAGIALPGQATLQLNYAQHQAEQQVDISGLLNIKAGSRWANLLGQSARFGLSLQDQDQHLTVSDLHVDAGNVQLTADGKMTAAQTDAHWQLTLNDLSALLPTLTGHLSSQGRLNGSLDDLNLLADLQGELAADRFPATPLSAKLDLAHLPDAASGKLNISGSLGHAPLAVQLAVSSPARKLINIGIEKLDWQSLHAQGQLQYQPDLALPLGKVELRVTRLADFSPWLNQPLSGSLNANLESAVAGNYAQAKLKLETSNIGLAAGTALAGAKLALNISDPGGVARYSGVLDYQNFSSGALSSSGQLKLDGPVAALNLHLAAELAGLSANKLQLGSVAQLNGVNQTLLVDSLQVHSQHQTLALLAPVKIQFNDGLSLDKLRLGWQQAELDVAGRISPELALHAELHKFPVAQLSLFMPDLGLSGMVQADANLHGRSSRPEGEVHINADQLHTSQSAGSALPPATLHSTAQLHGDSADLAIELKAGDKVNVALNGQAPLNRTGIIALQAQAGVDLKQLDGWLGADGRQARGRLHLDTRLSGNWSEPQLNGSVILEQGAWQDFASGVAISDINASLTVADGSSGVVKLSAKAGPGTLSAAGNIGLTGNMPVDITLTARQARLLSSDLLTASVEADLQLGGFVRTDMTVDGRIHINRADIRIPERLPAGIAVLKFGSAHAAVDQPAAAQSQVMLNLTLDAPSQIFVRGRGVDAELGGTLHIVGSADAPKPQGEFKLRSGKFTLAGQNLLINQGAISFDNNSLSNPSLNLVANTTRNNVAAVLSVTGNVKNPSIELSSTPKLPQDEVLANLLFGKGSASLSPLEMVQIASTLATLTGVTSGVGDPLDSVRKRLGLDRLSAGGTSTPSLEAGRYIAPGVYLGAKQGIAGGTPQPIIQIDLNKNLKLEGGVGSGAAASSGTGSAVTNSVGVIYQIEY</sequence>
<dbReference type="GO" id="GO:0097347">
    <property type="term" value="C:TAM protein secretion complex"/>
    <property type="evidence" value="ECO:0007669"/>
    <property type="project" value="TreeGrafter"/>
</dbReference>
<dbReference type="KEGG" id="mpad:KEF85_07855"/>
<evidence type="ECO:0000256" key="4">
    <source>
        <dbReference type="ARBA" id="ARBA00023136"/>
    </source>
</evidence>
<keyword evidence="2 5" id="KW-0812">Transmembrane</keyword>
<keyword evidence="8" id="KW-1185">Reference proteome</keyword>
<gene>
    <name evidence="7" type="ORF">KEF85_07855</name>
</gene>
<dbReference type="Proteomes" id="UP000676649">
    <property type="component" value="Chromosome"/>
</dbReference>
<evidence type="ECO:0000313" key="7">
    <source>
        <dbReference type="EMBL" id="QWF72349.1"/>
    </source>
</evidence>
<protein>
    <submittedName>
        <fullName evidence="7">Translocation/assembly module TamB domain-containing protein</fullName>
    </submittedName>
</protein>
<evidence type="ECO:0000256" key="1">
    <source>
        <dbReference type="ARBA" id="ARBA00004167"/>
    </source>
</evidence>
<evidence type="ECO:0000256" key="2">
    <source>
        <dbReference type="ARBA" id="ARBA00022692"/>
    </source>
</evidence>
<name>A0A975RBG4_9GAMM</name>
<dbReference type="PANTHER" id="PTHR36985:SF1">
    <property type="entry name" value="TRANSLOCATION AND ASSEMBLY MODULE SUBUNIT TAMB"/>
    <property type="match status" value="1"/>
</dbReference>
<keyword evidence="3 5" id="KW-1133">Transmembrane helix</keyword>
<proteinExistence type="predicted"/>
<organism evidence="7 8">
    <name type="scientific">Methylomonas paludis</name>
    <dbReference type="NCBI Taxonomy" id="1173101"/>
    <lineage>
        <taxon>Bacteria</taxon>
        <taxon>Pseudomonadati</taxon>
        <taxon>Pseudomonadota</taxon>
        <taxon>Gammaproteobacteria</taxon>
        <taxon>Methylococcales</taxon>
        <taxon>Methylococcaceae</taxon>
        <taxon>Methylomonas</taxon>
    </lineage>
</organism>
<dbReference type="InterPro" id="IPR007452">
    <property type="entry name" value="TamB_C"/>
</dbReference>
<dbReference type="Pfam" id="PF04357">
    <property type="entry name" value="TamB"/>
    <property type="match status" value="1"/>
</dbReference>
<dbReference type="EMBL" id="CP073754">
    <property type="protein sequence ID" value="QWF72349.1"/>
    <property type="molecule type" value="Genomic_DNA"/>
</dbReference>
<feature type="domain" description="Translocation and assembly module TamB C-terminal" evidence="6">
    <location>
        <begin position="989"/>
        <end position="1334"/>
    </location>
</feature>
<dbReference type="RefSeq" id="WP_215584742.1">
    <property type="nucleotide sequence ID" value="NZ_CP073754.1"/>
</dbReference>
<dbReference type="PANTHER" id="PTHR36985">
    <property type="entry name" value="TRANSLOCATION AND ASSEMBLY MODULE SUBUNIT TAMB"/>
    <property type="match status" value="1"/>
</dbReference>
<evidence type="ECO:0000259" key="6">
    <source>
        <dbReference type="Pfam" id="PF04357"/>
    </source>
</evidence>
<feature type="transmembrane region" description="Helical" evidence="5">
    <location>
        <begin position="7"/>
        <end position="29"/>
    </location>
</feature>
<evidence type="ECO:0000256" key="5">
    <source>
        <dbReference type="SAM" id="Phobius"/>
    </source>
</evidence>
<comment type="subcellular location">
    <subcellularLocation>
        <location evidence="1">Membrane</location>
        <topology evidence="1">Single-pass membrane protein</topology>
    </subcellularLocation>
</comment>
<accession>A0A975RBG4</accession>
<reference evidence="7" key="1">
    <citation type="submission" date="2021-04" db="EMBL/GenBank/DDBJ databases">
        <title>Draft genome sequence data of methanotrophic Methylovulum sp. strain S1L and Methylomonas sp. strain S2AM isolated from boreal lake water columns.</title>
        <authorList>
            <person name="Rissanen A.J."/>
            <person name="Mangayil R."/>
            <person name="Svenning M.M."/>
            <person name="Khanongnuch R."/>
        </authorList>
    </citation>
    <scope>NUCLEOTIDE SEQUENCE</scope>
    <source>
        <strain evidence="7">S2AM</strain>
    </source>
</reference>
<evidence type="ECO:0000256" key="3">
    <source>
        <dbReference type="ARBA" id="ARBA00022989"/>
    </source>
</evidence>
<keyword evidence="4 5" id="KW-0472">Membrane</keyword>